<name>A0ABT9E8Q0_9PROT</name>
<keyword evidence="2" id="KW-1185">Reference proteome</keyword>
<gene>
    <name evidence="1" type="ORF">Q7A36_29345</name>
</gene>
<comment type="caution">
    <text evidence="1">The sequence shown here is derived from an EMBL/GenBank/DDBJ whole genome shotgun (WGS) entry which is preliminary data.</text>
</comment>
<proteinExistence type="predicted"/>
<dbReference type="EMBL" id="JAUTWS010000048">
    <property type="protein sequence ID" value="MDO9712484.1"/>
    <property type="molecule type" value="Genomic_DNA"/>
</dbReference>
<evidence type="ECO:0000313" key="1">
    <source>
        <dbReference type="EMBL" id="MDO9712484.1"/>
    </source>
</evidence>
<accession>A0ABT9E8Q0</accession>
<evidence type="ECO:0008006" key="3">
    <source>
        <dbReference type="Google" id="ProtNLM"/>
    </source>
</evidence>
<organism evidence="1 2">
    <name type="scientific">Paracraurococcus lichenis</name>
    <dbReference type="NCBI Taxonomy" id="3064888"/>
    <lineage>
        <taxon>Bacteria</taxon>
        <taxon>Pseudomonadati</taxon>
        <taxon>Pseudomonadota</taxon>
        <taxon>Alphaproteobacteria</taxon>
        <taxon>Acetobacterales</taxon>
        <taxon>Roseomonadaceae</taxon>
        <taxon>Paracraurococcus</taxon>
    </lineage>
</organism>
<sequence>MFWILTPQQAFAVGFWMVGFSDRPLVGALLWLSLFRYVDINTGEILLSPSELAVATGVSERDTVRVLRQLEQINALRRRLVRVRGVRGPGVARYYVNPNCPEHIPPPENLAERGQNRSRRALVVQPKPKFDDTSEVRIFLADVLEAANEAVRTEGLDVTARSIQRDVPLPRTVAMAVLEGAKQRVRIAKAQESLPPAPDED</sequence>
<dbReference type="Proteomes" id="UP001243009">
    <property type="component" value="Unassembled WGS sequence"/>
</dbReference>
<protein>
    <recommendedName>
        <fullName evidence="3">Helix-turn-helix domain-containing protein</fullName>
    </recommendedName>
</protein>
<evidence type="ECO:0000313" key="2">
    <source>
        <dbReference type="Proteomes" id="UP001243009"/>
    </source>
</evidence>
<dbReference type="RefSeq" id="WP_305107340.1">
    <property type="nucleotide sequence ID" value="NZ_JAUTWS010000048.1"/>
</dbReference>
<reference evidence="1 2" key="1">
    <citation type="submission" date="2023-08" db="EMBL/GenBank/DDBJ databases">
        <title>The draft genome sequence of Paracraurococcus sp. LOR1-02.</title>
        <authorList>
            <person name="Kingkaew E."/>
            <person name="Tanasupawat S."/>
        </authorList>
    </citation>
    <scope>NUCLEOTIDE SEQUENCE [LARGE SCALE GENOMIC DNA]</scope>
    <source>
        <strain evidence="1 2">LOR1-02</strain>
    </source>
</reference>